<comment type="similarity">
    <text evidence="4">Belongs to the ThiD family.</text>
</comment>
<dbReference type="InterPro" id="IPR004399">
    <property type="entry name" value="HMP/HMP-P_kinase_dom"/>
</dbReference>
<evidence type="ECO:0000256" key="6">
    <source>
        <dbReference type="ARBA" id="ARBA00012963"/>
    </source>
</evidence>
<organism evidence="17 18">
    <name type="scientific">Clostridium tepidiprofundi DSM 19306</name>
    <dbReference type="NCBI Taxonomy" id="1121338"/>
    <lineage>
        <taxon>Bacteria</taxon>
        <taxon>Bacillati</taxon>
        <taxon>Bacillota</taxon>
        <taxon>Clostridia</taxon>
        <taxon>Eubacteriales</taxon>
        <taxon>Clostridiaceae</taxon>
        <taxon>Clostridium</taxon>
    </lineage>
</organism>
<dbReference type="Proteomes" id="UP000075531">
    <property type="component" value="Unassembled WGS sequence"/>
</dbReference>
<evidence type="ECO:0000256" key="14">
    <source>
        <dbReference type="ARBA" id="ARBA00042102"/>
    </source>
</evidence>
<evidence type="ECO:0000256" key="3">
    <source>
        <dbReference type="ARBA" id="ARBA00004769"/>
    </source>
</evidence>
<evidence type="ECO:0000256" key="13">
    <source>
        <dbReference type="ARBA" id="ARBA00037917"/>
    </source>
</evidence>
<dbReference type="FunFam" id="3.40.1190.20:FF:000003">
    <property type="entry name" value="Phosphomethylpyrimidine kinase ThiD"/>
    <property type="match status" value="1"/>
</dbReference>
<feature type="domain" description="Pyridoxamine kinase/Phosphomethylpyrimidine kinase" evidence="16">
    <location>
        <begin position="40"/>
        <end position="283"/>
    </location>
</feature>
<dbReference type="EC" id="2.7.1.49" evidence="5"/>
<dbReference type="PATRIC" id="fig|1121338.3.peg.2649"/>
<comment type="catalytic activity">
    <reaction evidence="1">
        <text>4-amino-5-hydroxymethyl-2-methylpyrimidine + ATP = 4-amino-2-methyl-5-(phosphooxymethyl)pyrimidine + ADP + H(+)</text>
        <dbReference type="Rhea" id="RHEA:23096"/>
        <dbReference type="ChEBI" id="CHEBI:15378"/>
        <dbReference type="ChEBI" id="CHEBI:16892"/>
        <dbReference type="ChEBI" id="CHEBI:30616"/>
        <dbReference type="ChEBI" id="CHEBI:58354"/>
        <dbReference type="ChEBI" id="CHEBI:456216"/>
        <dbReference type="EC" id="2.7.1.49"/>
    </reaction>
</comment>
<dbReference type="AlphaFoldDB" id="A0A151AT94"/>
<name>A0A151AT94_9CLOT</name>
<evidence type="ECO:0000256" key="2">
    <source>
        <dbReference type="ARBA" id="ARBA00000565"/>
    </source>
</evidence>
<sequence>MNNIIFALLKAIKRIIEFKNEVFKKGSNIMKNVLTIAGSDSCGGAGIQADLKTFSAHGVYGMSVITAVTAQNTQAVYAVQDIDKEIIEKQIQVIYEDIEVEAVKIGMVSQIETIKSIAKELRKYKAKNIVLDPVMISKSGYDLLKPESKEVLIKELIPIADIVTPNMHEAEAIVGMDIKGIDDMIEAAHRIYDMGPKNVLVKGGHLEDDAVDVLFDGKEIKLFKGIRIHTKNTHGTGCTLSSAIASNIALGYSVKEAVGNAKDYINMAIKHSLEIGKGVGPTNHFYGLYKKAGMINE</sequence>
<dbReference type="GO" id="GO:0005829">
    <property type="term" value="C:cytosol"/>
    <property type="evidence" value="ECO:0007669"/>
    <property type="project" value="TreeGrafter"/>
</dbReference>
<keyword evidence="11" id="KW-0067">ATP-binding</keyword>
<dbReference type="STRING" id="1121338.CLTEP_25510"/>
<dbReference type="GO" id="GO:0009228">
    <property type="term" value="P:thiamine biosynthetic process"/>
    <property type="evidence" value="ECO:0007669"/>
    <property type="project" value="UniProtKB-KW"/>
</dbReference>
<evidence type="ECO:0000256" key="15">
    <source>
        <dbReference type="ARBA" id="ARBA00043176"/>
    </source>
</evidence>
<comment type="catalytic activity">
    <reaction evidence="2">
        <text>4-amino-2-methyl-5-(phosphooxymethyl)pyrimidine + ATP = 4-amino-2-methyl-5-(diphosphooxymethyl)pyrimidine + ADP</text>
        <dbReference type="Rhea" id="RHEA:19893"/>
        <dbReference type="ChEBI" id="CHEBI:30616"/>
        <dbReference type="ChEBI" id="CHEBI:57841"/>
        <dbReference type="ChEBI" id="CHEBI:58354"/>
        <dbReference type="ChEBI" id="CHEBI:456216"/>
        <dbReference type="EC" id="2.7.4.7"/>
    </reaction>
</comment>
<keyword evidence="12" id="KW-0784">Thiamine biosynthesis</keyword>
<accession>A0A151AT94</accession>
<comment type="pathway">
    <text evidence="13">Cofactor biosynthesis; thiamine diphosphate biosynthesis; 4-amino-2-methyl-5-diphosphomethylpyrimidine from 5-amino-1-(5-phospho-D-ribosyl)imidazole: step 2/3.</text>
</comment>
<dbReference type="SUPFAM" id="SSF53613">
    <property type="entry name" value="Ribokinase-like"/>
    <property type="match status" value="1"/>
</dbReference>
<evidence type="ECO:0000256" key="12">
    <source>
        <dbReference type="ARBA" id="ARBA00022977"/>
    </source>
</evidence>
<dbReference type="InterPro" id="IPR029056">
    <property type="entry name" value="Ribokinase-like"/>
</dbReference>
<evidence type="ECO:0000256" key="1">
    <source>
        <dbReference type="ARBA" id="ARBA00000151"/>
    </source>
</evidence>
<evidence type="ECO:0000256" key="10">
    <source>
        <dbReference type="ARBA" id="ARBA00022777"/>
    </source>
</evidence>
<dbReference type="Gene3D" id="3.40.1190.20">
    <property type="match status" value="1"/>
</dbReference>
<evidence type="ECO:0000256" key="9">
    <source>
        <dbReference type="ARBA" id="ARBA00022741"/>
    </source>
</evidence>
<keyword evidence="18" id="KW-1185">Reference proteome</keyword>
<evidence type="ECO:0000256" key="4">
    <source>
        <dbReference type="ARBA" id="ARBA00009879"/>
    </source>
</evidence>
<evidence type="ECO:0000313" key="18">
    <source>
        <dbReference type="Proteomes" id="UP000075531"/>
    </source>
</evidence>
<keyword evidence="10 17" id="KW-0418">Kinase</keyword>
<protein>
    <recommendedName>
        <fullName evidence="7">Hydroxymethylpyrimidine/phosphomethylpyrimidine kinase</fullName>
        <ecNumber evidence="5">2.7.1.49</ecNumber>
        <ecNumber evidence="6">2.7.4.7</ecNumber>
    </recommendedName>
    <alternativeName>
        <fullName evidence="14">Hydroxymethylpyrimidine kinase</fullName>
    </alternativeName>
    <alternativeName>
        <fullName evidence="15">Hydroxymethylpyrimidine phosphate kinase</fullName>
    </alternativeName>
</protein>
<dbReference type="EC" id="2.7.4.7" evidence="6"/>
<evidence type="ECO:0000256" key="11">
    <source>
        <dbReference type="ARBA" id="ARBA00022840"/>
    </source>
</evidence>
<reference evidence="17 18" key="1">
    <citation type="submission" date="2016-02" db="EMBL/GenBank/DDBJ databases">
        <title>Genome sequence of Clostridium tepidiprofundi DSM 19306.</title>
        <authorList>
            <person name="Poehlein A."/>
            <person name="Daniel R."/>
        </authorList>
    </citation>
    <scope>NUCLEOTIDE SEQUENCE [LARGE SCALE GENOMIC DNA]</scope>
    <source>
        <strain evidence="17 18">DSM 19306</strain>
    </source>
</reference>
<evidence type="ECO:0000256" key="7">
    <source>
        <dbReference type="ARBA" id="ARBA00019161"/>
    </source>
</evidence>
<comment type="pathway">
    <text evidence="3">Cofactor biosynthesis; thiamine diphosphate biosynthesis; 4-amino-2-methyl-5-diphosphomethylpyrimidine from 5-amino-1-(5-phospho-D-ribosyl)imidazole: step 3/3.</text>
</comment>
<evidence type="ECO:0000313" key="17">
    <source>
        <dbReference type="EMBL" id="KYH30607.1"/>
    </source>
</evidence>
<evidence type="ECO:0000259" key="16">
    <source>
        <dbReference type="Pfam" id="PF08543"/>
    </source>
</evidence>
<evidence type="ECO:0000256" key="8">
    <source>
        <dbReference type="ARBA" id="ARBA00022679"/>
    </source>
</evidence>
<gene>
    <name evidence="17" type="primary">thiD</name>
    <name evidence="17" type="ORF">CLTEP_25510</name>
</gene>
<dbReference type="InterPro" id="IPR013749">
    <property type="entry name" value="PM/HMP-P_kinase-1"/>
</dbReference>
<dbReference type="GO" id="GO:0008972">
    <property type="term" value="F:phosphomethylpyrimidine kinase activity"/>
    <property type="evidence" value="ECO:0007669"/>
    <property type="project" value="UniProtKB-EC"/>
</dbReference>
<dbReference type="GO" id="GO:0008902">
    <property type="term" value="F:hydroxymethylpyrimidine kinase activity"/>
    <property type="evidence" value="ECO:0007669"/>
    <property type="project" value="UniProtKB-EC"/>
</dbReference>
<dbReference type="PANTHER" id="PTHR20858:SF17">
    <property type="entry name" value="HYDROXYMETHYLPYRIMIDINE_PHOSPHOMETHYLPYRIMIDINE KINASE THI20-RELATED"/>
    <property type="match status" value="1"/>
</dbReference>
<dbReference type="EMBL" id="LTBA01000062">
    <property type="protein sequence ID" value="KYH30607.1"/>
    <property type="molecule type" value="Genomic_DNA"/>
</dbReference>
<dbReference type="GO" id="GO:0005524">
    <property type="term" value="F:ATP binding"/>
    <property type="evidence" value="ECO:0007669"/>
    <property type="project" value="UniProtKB-KW"/>
</dbReference>
<dbReference type="PANTHER" id="PTHR20858">
    <property type="entry name" value="PHOSPHOMETHYLPYRIMIDINE KINASE"/>
    <property type="match status" value="1"/>
</dbReference>
<keyword evidence="9" id="KW-0547">Nucleotide-binding</keyword>
<comment type="caution">
    <text evidence="17">The sequence shown here is derived from an EMBL/GenBank/DDBJ whole genome shotgun (WGS) entry which is preliminary data.</text>
</comment>
<dbReference type="Pfam" id="PF08543">
    <property type="entry name" value="Phos_pyr_kin"/>
    <property type="match status" value="1"/>
</dbReference>
<proteinExistence type="inferred from homology"/>
<evidence type="ECO:0000256" key="5">
    <source>
        <dbReference type="ARBA" id="ARBA00012135"/>
    </source>
</evidence>
<keyword evidence="8 17" id="KW-0808">Transferase</keyword>
<dbReference type="NCBIfam" id="TIGR00097">
    <property type="entry name" value="HMP-P_kinase"/>
    <property type="match status" value="1"/>
</dbReference>
<dbReference type="CDD" id="cd01169">
    <property type="entry name" value="HMPP_kinase"/>
    <property type="match status" value="1"/>
</dbReference>